<evidence type="ECO:0000313" key="8">
    <source>
        <dbReference type="EMBL" id="VTT72309.1"/>
    </source>
</evidence>
<evidence type="ECO:0000259" key="7">
    <source>
        <dbReference type="PROSITE" id="PS50048"/>
    </source>
</evidence>
<dbReference type="CDD" id="cd00067">
    <property type="entry name" value="GAL4"/>
    <property type="match status" value="1"/>
</dbReference>
<name>A0A9Q9RQH4_FUSFU</name>
<proteinExistence type="predicted"/>
<dbReference type="Pfam" id="PF04082">
    <property type="entry name" value="Fungal_trans"/>
    <property type="match status" value="1"/>
</dbReference>
<dbReference type="PROSITE" id="PS00463">
    <property type="entry name" value="ZN2_CY6_FUNGAL_1"/>
    <property type="match status" value="1"/>
</dbReference>
<dbReference type="InterPro" id="IPR001138">
    <property type="entry name" value="Zn2Cys6_DnaBD"/>
</dbReference>
<evidence type="ECO:0000256" key="4">
    <source>
        <dbReference type="ARBA" id="ARBA00023163"/>
    </source>
</evidence>
<dbReference type="GO" id="GO:0000981">
    <property type="term" value="F:DNA-binding transcription factor activity, RNA polymerase II-specific"/>
    <property type="evidence" value="ECO:0007669"/>
    <property type="project" value="InterPro"/>
</dbReference>
<dbReference type="SMART" id="SM00906">
    <property type="entry name" value="Fungal_trans"/>
    <property type="match status" value="1"/>
</dbReference>
<dbReference type="SMART" id="SM00066">
    <property type="entry name" value="GAL4"/>
    <property type="match status" value="1"/>
</dbReference>
<evidence type="ECO:0000313" key="9">
    <source>
        <dbReference type="Proteomes" id="UP000760494"/>
    </source>
</evidence>
<dbReference type="SUPFAM" id="SSF57701">
    <property type="entry name" value="Zn2/Cys6 DNA-binding domain"/>
    <property type="match status" value="1"/>
</dbReference>
<dbReference type="Pfam" id="PF06985">
    <property type="entry name" value="HET"/>
    <property type="match status" value="1"/>
</dbReference>
<dbReference type="GO" id="GO:0006351">
    <property type="term" value="P:DNA-templated transcription"/>
    <property type="evidence" value="ECO:0007669"/>
    <property type="project" value="InterPro"/>
</dbReference>
<dbReference type="Pfam" id="PF00172">
    <property type="entry name" value="Zn_clus"/>
    <property type="match status" value="1"/>
</dbReference>
<keyword evidence="5" id="KW-0539">Nucleus</keyword>
<feature type="region of interest" description="Disordered" evidence="6">
    <location>
        <begin position="1037"/>
        <end position="1080"/>
    </location>
</feature>
<gene>
    <name evidence="8" type="ORF">C2S_8519</name>
</gene>
<keyword evidence="4" id="KW-0804">Transcription</keyword>
<dbReference type="PANTHER" id="PTHR47338:SF20">
    <property type="entry name" value="ZN(II)2CYS6 TRANSCRIPTION FACTOR (EUROFUNG)"/>
    <property type="match status" value="1"/>
</dbReference>
<dbReference type="InterPro" id="IPR007219">
    <property type="entry name" value="XnlR_reg_dom"/>
</dbReference>
<protein>
    <recommendedName>
        <fullName evidence="7">Zn(2)-C6 fungal-type domain-containing protein</fullName>
    </recommendedName>
</protein>
<evidence type="ECO:0000256" key="3">
    <source>
        <dbReference type="ARBA" id="ARBA00023015"/>
    </source>
</evidence>
<dbReference type="PROSITE" id="PS50048">
    <property type="entry name" value="ZN2_CY6_FUNGAL_2"/>
    <property type="match status" value="1"/>
</dbReference>
<dbReference type="InterPro" id="IPR050815">
    <property type="entry name" value="TF_fung"/>
</dbReference>
<dbReference type="GO" id="GO:0003677">
    <property type="term" value="F:DNA binding"/>
    <property type="evidence" value="ECO:0007669"/>
    <property type="project" value="InterPro"/>
</dbReference>
<dbReference type="GO" id="GO:0008270">
    <property type="term" value="F:zinc ion binding"/>
    <property type="evidence" value="ECO:0007669"/>
    <property type="project" value="InterPro"/>
</dbReference>
<dbReference type="InterPro" id="IPR036864">
    <property type="entry name" value="Zn2-C6_fun-type_DNA-bd_sf"/>
</dbReference>
<sequence>MTSPQRAHRVCRICRIKKKACGKELPTCSYCFKRGFDCVYESESDTPPINDVAAEVFKPWSLTLFPMSISTACLDRTMAYHMHYLYKAAGLSPLHAGKRFLDNFQRWLPIIAPRRLHEHIELSDQGLPGADVSILLLSICLVTLRSGGDLDDPFLHSSAVHVTVKTLYAQVQAITHASIALVQAGVVLSAYEYASGHIDSAYISIATCTRMAQVVGVDTAYEKLGVVQEETRLQATSEWNLWWSIVVLERFILLEYNNTGRRSPMAACPDSDVPLPSDTESNGEYIPTYCTMYSSTIQSSSGLSSFGRQAQAIYLLDRCLNDIGQSKQSDSESQFLKLQELDKCLQERLSVFMTQTPHEPGLRCGTIATVIRSLYILHSKILSIAGLLPVDANRERWVKSSEAALETITTIMIDVAKHHLDYIARSSVDSLAFCCACNLRVAIRYTEDRSSAKINQMDADESSRLGNELYEPLLDIRRRYGDPSIVTQLVRIQAANVPQQKSLEFLENLKCLYFTRRDHSRSSKQPALSLDTINAFEQRKYVALSYTWEPSPEELDVPHGGYLVQDIQSEQCEPSSVRNRLFSRIRRYMDHVKSSHLWIDKHCIIQREGEEKEIGMQAMDRVYSLSHHPAALLSLNISTSNQLQLLTDILSGAFVAKRGTSYVLSSAEKALDALQLLHYITSDTWFSRGWTYQENYRAIMKMKLLIAHPAGLNHEKAARHFGSLDGELLVSSAGLDEQATKLCLAYSDHKPPPPCPNTVLSRAKRYTIILANDEDSAPVSMSPSIIEDIASRNLEREWDRVAIIANCCQYANRLNSSQLQSDKHSLSLTILTLVLMKGEILSNQPGDKLDAKRMTIMEFLHDHFFYGLESPWEKAKLTFNKSCRFANVVLTEDGIQTEGYLWGLDDEIITTQFQNCRQPRGKKVHWQFTKRPLEWLTEEPAPHYPVLPQRLDKIMDLEVPSSAAEEWLLSMVDAVVEVIEQGKLICTATLLGSGPLGVAVFVQPEESDNEDTNAGPCRPSSIVSSSTVIASVSETATSSLESKTATSSASVDATQTTTTATESESETETTIVVETTPTASSVESTTTALVDTTTTTAAITTAETTTEATTTTAAATTTTEGPEAIQSIYMYGHSTTNPALADTGGTGFASLSDTSIPDVEYIDFSIQAAGGNLFFTLGERSGKLKVGNGADVGKMVGYFPTSDYSLVIAAETTIAEENGVSPLDCDIVSPSGYPIIQCQYGDLGLAEFWTCGGHWTLVKPGYDFTTKCPSASTAYKLDYIEVDYVQTVLVLAASVAIAGPCRPASSSSAGVWPSQSATSSLGSETATHVTARTEARYSVSTDASSTKVEISITVETTTATSSIETTTTALIGTATTAVVETTTTEPVITTTTATAVADSTATTAEASTTTQVSEAVQSIYLFGVGSYDPAVELVRGAGYTKLSDTSTPGTSYLDFTSDVGSNLLFIVDPGSGKLKIGNGAQAGKTAMCSAVNDIRLVVVMDEAAGLDNGLSPLDCEIVLDGFYQLKCKFSDLDGYADFWTCGTHLMLVKPGVDATTMCSRATTSYRLPQIRILGPI</sequence>
<comment type="caution">
    <text evidence="8">The sequence shown here is derived from an EMBL/GenBank/DDBJ whole genome shotgun (WGS) entry which is preliminary data.</text>
</comment>
<dbReference type="EMBL" id="CABFJX010000335">
    <property type="protein sequence ID" value="VTT72309.1"/>
    <property type="molecule type" value="Genomic_DNA"/>
</dbReference>
<dbReference type="Gene3D" id="4.10.240.10">
    <property type="entry name" value="Zn(2)-C6 fungal-type DNA-binding domain"/>
    <property type="match status" value="1"/>
</dbReference>
<dbReference type="PANTHER" id="PTHR47338">
    <property type="entry name" value="ZN(II)2CYS6 TRANSCRIPTION FACTOR (EUROFUNG)-RELATED"/>
    <property type="match status" value="1"/>
</dbReference>
<accession>A0A9Q9RQH4</accession>
<dbReference type="Proteomes" id="UP000760494">
    <property type="component" value="Unassembled WGS sequence"/>
</dbReference>
<evidence type="ECO:0000256" key="6">
    <source>
        <dbReference type="SAM" id="MobiDB-lite"/>
    </source>
</evidence>
<dbReference type="CDD" id="cd12148">
    <property type="entry name" value="fungal_TF_MHR"/>
    <property type="match status" value="1"/>
</dbReference>
<reference evidence="8" key="1">
    <citation type="submission" date="2019-05" db="EMBL/GenBank/DDBJ databases">
        <authorList>
            <person name="Piombo E."/>
        </authorList>
    </citation>
    <scope>NUCLEOTIDE SEQUENCE</scope>
    <source>
        <strain evidence="8">C2S</strain>
    </source>
</reference>
<evidence type="ECO:0000256" key="1">
    <source>
        <dbReference type="ARBA" id="ARBA00004123"/>
    </source>
</evidence>
<organism evidence="8 9">
    <name type="scientific">Fusarium fujikuroi</name>
    <name type="common">Bakanae and foot rot disease fungus</name>
    <name type="synonym">Gibberella fujikuroi</name>
    <dbReference type="NCBI Taxonomy" id="5127"/>
    <lineage>
        <taxon>Eukaryota</taxon>
        <taxon>Fungi</taxon>
        <taxon>Dikarya</taxon>
        <taxon>Ascomycota</taxon>
        <taxon>Pezizomycotina</taxon>
        <taxon>Sordariomycetes</taxon>
        <taxon>Hypocreomycetidae</taxon>
        <taxon>Hypocreales</taxon>
        <taxon>Nectriaceae</taxon>
        <taxon>Fusarium</taxon>
        <taxon>Fusarium fujikuroi species complex</taxon>
    </lineage>
</organism>
<dbReference type="InterPro" id="IPR010730">
    <property type="entry name" value="HET"/>
</dbReference>
<dbReference type="GO" id="GO:0005634">
    <property type="term" value="C:nucleus"/>
    <property type="evidence" value="ECO:0007669"/>
    <property type="project" value="UniProtKB-SubCell"/>
</dbReference>
<feature type="domain" description="Zn(2)-C6 fungal-type" evidence="7">
    <location>
        <begin position="10"/>
        <end position="40"/>
    </location>
</feature>
<keyword evidence="2" id="KW-0479">Metal-binding</keyword>
<evidence type="ECO:0000256" key="2">
    <source>
        <dbReference type="ARBA" id="ARBA00022723"/>
    </source>
</evidence>
<comment type="subcellular location">
    <subcellularLocation>
        <location evidence="1">Nucleus</location>
    </subcellularLocation>
</comment>
<keyword evidence="3" id="KW-0805">Transcription regulation</keyword>
<evidence type="ECO:0000256" key="5">
    <source>
        <dbReference type="ARBA" id="ARBA00023242"/>
    </source>
</evidence>